<evidence type="ECO:0000313" key="1">
    <source>
        <dbReference type="EMBL" id="MFC4363764.1"/>
    </source>
</evidence>
<dbReference type="CDD" id="cd00229">
    <property type="entry name" value="SGNH_hydrolase"/>
    <property type="match status" value="1"/>
</dbReference>
<organism evidence="1 2">
    <name type="scientific">Simiduia curdlanivorans</name>
    <dbReference type="NCBI Taxonomy" id="1492769"/>
    <lineage>
        <taxon>Bacteria</taxon>
        <taxon>Pseudomonadati</taxon>
        <taxon>Pseudomonadota</taxon>
        <taxon>Gammaproteobacteria</taxon>
        <taxon>Cellvibrionales</taxon>
        <taxon>Cellvibrionaceae</taxon>
        <taxon>Simiduia</taxon>
    </lineage>
</organism>
<proteinExistence type="predicted"/>
<reference evidence="2" key="1">
    <citation type="journal article" date="2019" name="Int. J. Syst. Evol. Microbiol.">
        <title>The Global Catalogue of Microorganisms (GCM) 10K type strain sequencing project: providing services to taxonomists for standard genome sequencing and annotation.</title>
        <authorList>
            <consortium name="The Broad Institute Genomics Platform"/>
            <consortium name="The Broad Institute Genome Sequencing Center for Infectious Disease"/>
            <person name="Wu L."/>
            <person name="Ma J."/>
        </authorList>
    </citation>
    <scope>NUCLEOTIDE SEQUENCE [LARGE SCALE GENOMIC DNA]</scope>
    <source>
        <strain evidence="2">CECT 8570</strain>
    </source>
</reference>
<dbReference type="InterPro" id="IPR036514">
    <property type="entry name" value="SGNH_hydro_sf"/>
</dbReference>
<sequence>MPYTSDSHQFDQLVLAKPKALKILAEGDSWFAYPRRYLAFGRASNVIHHLAKRKDLLIYATASNGDEALTMLSGEQKHALMKRLQAHAYDYLLFSGGGNDIVGRYDLDYFIRPYHADMTAEGAVYEERLQAKLLQLSATYEELIYRLAKFSKNKAIRLVTHTYDFPRPSKKGFALFDVFPIGESWIYPIFKSLGYRDVGLMAEVAALLLRAFRKMLFELQAKHGARLTVVDTQGLLTDKHWRNEIHPNSAGFKLVTKALEQVLV</sequence>
<evidence type="ECO:0000313" key="2">
    <source>
        <dbReference type="Proteomes" id="UP001595840"/>
    </source>
</evidence>
<dbReference type="Proteomes" id="UP001595840">
    <property type="component" value="Unassembled WGS sequence"/>
</dbReference>
<name>A0ABV8V8C8_9GAMM</name>
<dbReference type="SUPFAM" id="SSF52266">
    <property type="entry name" value="SGNH hydrolase"/>
    <property type="match status" value="1"/>
</dbReference>
<keyword evidence="2" id="KW-1185">Reference proteome</keyword>
<gene>
    <name evidence="1" type="ORF">ACFOX3_15720</name>
</gene>
<dbReference type="GO" id="GO:0016787">
    <property type="term" value="F:hydrolase activity"/>
    <property type="evidence" value="ECO:0007669"/>
    <property type="project" value="UniProtKB-KW"/>
</dbReference>
<accession>A0ABV8V8C8</accession>
<comment type="caution">
    <text evidence="1">The sequence shown here is derived from an EMBL/GenBank/DDBJ whole genome shotgun (WGS) entry which is preliminary data.</text>
</comment>
<dbReference type="EMBL" id="JBHSCX010000020">
    <property type="protein sequence ID" value="MFC4363764.1"/>
    <property type="molecule type" value="Genomic_DNA"/>
</dbReference>
<dbReference type="RefSeq" id="WP_290261777.1">
    <property type="nucleotide sequence ID" value="NZ_JAUFQG010000004.1"/>
</dbReference>
<keyword evidence="1" id="KW-0378">Hydrolase</keyword>
<dbReference type="Gene3D" id="3.40.50.1110">
    <property type="entry name" value="SGNH hydrolase"/>
    <property type="match status" value="1"/>
</dbReference>
<protein>
    <submittedName>
        <fullName evidence="1">SGNH/GDSL hydrolase family protein</fullName>
    </submittedName>
</protein>